<keyword evidence="5 6" id="KW-0804">Transcription</keyword>
<dbReference type="Pfam" id="PF01029">
    <property type="entry name" value="NusB"/>
    <property type="match status" value="1"/>
</dbReference>
<dbReference type="InterPro" id="IPR035926">
    <property type="entry name" value="NusB-like_sf"/>
</dbReference>
<dbReference type="GO" id="GO:0006353">
    <property type="term" value="P:DNA-templated transcription termination"/>
    <property type="evidence" value="ECO:0007669"/>
    <property type="project" value="UniProtKB-UniRule"/>
</dbReference>
<dbReference type="GO" id="GO:0003723">
    <property type="term" value="F:RNA binding"/>
    <property type="evidence" value="ECO:0007669"/>
    <property type="project" value="UniProtKB-UniRule"/>
</dbReference>
<reference evidence="8 9" key="1">
    <citation type="journal article" date="2018" name="Int. J. Syst. Evol. Microbiol.">
        <title>Methylomusa anaerophila gen. nov., sp. nov., an anaerobic methanol-utilizing bacterium isolated from a microbial fuel cell.</title>
        <authorList>
            <person name="Amano N."/>
            <person name="Yamamuro A."/>
            <person name="Miyahara M."/>
            <person name="Kouzuma A."/>
            <person name="Abe T."/>
            <person name="Watanabe K."/>
        </authorList>
    </citation>
    <scope>NUCLEOTIDE SEQUENCE [LARGE SCALE GENOMIC DNA]</scope>
    <source>
        <strain evidence="8 9">MMFC1</strain>
    </source>
</reference>
<dbReference type="GO" id="GO:0031564">
    <property type="term" value="P:transcription antitermination"/>
    <property type="evidence" value="ECO:0007669"/>
    <property type="project" value="UniProtKB-KW"/>
</dbReference>
<evidence type="ECO:0000256" key="5">
    <source>
        <dbReference type="ARBA" id="ARBA00023163"/>
    </source>
</evidence>
<keyword evidence="2 6" id="KW-0889">Transcription antitermination</keyword>
<evidence type="ECO:0000256" key="2">
    <source>
        <dbReference type="ARBA" id="ARBA00022814"/>
    </source>
</evidence>
<gene>
    <name evidence="6" type="primary">nusB</name>
    <name evidence="8" type="ORF">MAMMFC1_03625</name>
</gene>
<dbReference type="OrthoDB" id="9811381at2"/>
<proteinExistence type="inferred from homology"/>
<evidence type="ECO:0000256" key="3">
    <source>
        <dbReference type="ARBA" id="ARBA00022884"/>
    </source>
</evidence>
<dbReference type="CDD" id="cd00619">
    <property type="entry name" value="Terminator_NusB"/>
    <property type="match status" value="1"/>
</dbReference>
<feature type="domain" description="NusB/RsmB/TIM44" evidence="7">
    <location>
        <begin position="4"/>
        <end position="132"/>
    </location>
</feature>
<comment type="function">
    <text evidence="6">Involved in transcription antitermination. Required for transcription of ribosomal RNA (rRNA) genes. Binds specifically to the boxA antiterminator sequence of the ribosomal RNA (rrn) operons.</text>
</comment>
<keyword evidence="4 6" id="KW-0805">Transcription regulation</keyword>
<keyword evidence="9" id="KW-1185">Reference proteome</keyword>
<dbReference type="EMBL" id="AP018449">
    <property type="protein sequence ID" value="BBB92917.1"/>
    <property type="molecule type" value="Genomic_DNA"/>
</dbReference>
<evidence type="ECO:0000256" key="6">
    <source>
        <dbReference type="HAMAP-Rule" id="MF_00073"/>
    </source>
</evidence>
<dbReference type="Gene3D" id="1.10.940.10">
    <property type="entry name" value="NusB-like"/>
    <property type="match status" value="1"/>
</dbReference>
<dbReference type="InterPro" id="IPR006027">
    <property type="entry name" value="NusB_RsmB_TIM44"/>
</dbReference>
<dbReference type="HAMAP" id="MF_00073">
    <property type="entry name" value="NusB"/>
    <property type="match status" value="1"/>
</dbReference>
<evidence type="ECO:0000313" key="9">
    <source>
        <dbReference type="Proteomes" id="UP000276437"/>
    </source>
</evidence>
<dbReference type="PANTHER" id="PTHR11078">
    <property type="entry name" value="N UTILIZATION SUBSTANCE PROTEIN B-RELATED"/>
    <property type="match status" value="1"/>
</dbReference>
<evidence type="ECO:0000256" key="1">
    <source>
        <dbReference type="ARBA" id="ARBA00005952"/>
    </source>
</evidence>
<dbReference type="AlphaFoldDB" id="A0A348APB9"/>
<dbReference type="Proteomes" id="UP000276437">
    <property type="component" value="Chromosome"/>
</dbReference>
<dbReference type="RefSeq" id="WP_126309812.1">
    <property type="nucleotide sequence ID" value="NZ_AP018449.1"/>
</dbReference>
<evidence type="ECO:0000259" key="7">
    <source>
        <dbReference type="Pfam" id="PF01029"/>
    </source>
</evidence>
<dbReference type="PANTHER" id="PTHR11078:SF3">
    <property type="entry name" value="ANTITERMINATION NUSB DOMAIN-CONTAINING PROTEIN"/>
    <property type="match status" value="1"/>
</dbReference>
<name>A0A348APB9_9FIRM</name>
<sequence>MSRRKAREMAIQALFQLDFNPDVSEDEALESVFAERDDVTDKAKKYAKILIDGTIANKIAIDAYIANVSREWKIERMAGVDRNIARMAIYEMQFSPEPLQPGVAINEAVEIAKNFGTEDSGRFINGILGTLVKNKKI</sequence>
<dbReference type="InterPro" id="IPR011605">
    <property type="entry name" value="NusB_fam"/>
</dbReference>
<dbReference type="SUPFAM" id="SSF48013">
    <property type="entry name" value="NusB-like"/>
    <property type="match status" value="1"/>
</dbReference>
<comment type="similarity">
    <text evidence="1 6">Belongs to the NusB family.</text>
</comment>
<dbReference type="NCBIfam" id="TIGR01951">
    <property type="entry name" value="nusB"/>
    <property type="match status" value="1"/>
</dbReference>
<organism evidence="8 9">
    <name type="scientific">Methylomusa anaerophila</name>
    <dbReference type="NCBI Taxonomy" id="1930071"/>
    <lineage>
        <taxon>Bacteria</taxon>
        <taxon>Bacillati</taxon>
        <taxon>Bacillota</taxon>
        <taxon>Negativicutes</taxon>
        <taxon>Selenomonadales</taxon>
        <taxon>Sporomusaceae</taxon>
        <taxon>Methylomusa</taxon>
    </lineage>
</organism>
<keyword evidence="3 6" id="KW-0694">RNA-binding</keyword>
<evidence type="ECO:0000256" key="4">
    <source>
        <dbReference type="ARBA" id="ARBA00023015"/>
    </source>
</evidence>
<dbReference type="KEGG" id="mana:MAMMFC1_03625"/>
<accession>A0A348APB9</accession>
<protein>
    <recommendedName>
        <fullName evidence="6">Transcription antitermination protein NusB</fullName>
    </recommendedName>
    <alternativeName>
        <fullName evidence="6">Antitermination factor NusB</fullName>
    </alternativeName>
</protein>
<evidence type="ECO:0000313" key="8">
    <source>
        <dbReference type="EMBL" id="BBB92917.1"/>
    </source>
</evidence>
<dbReference type="GO" id="GO:0005829">
    <property type="term" value="C:cytosol"/>
    <property type="evidence" value="ECO:0007669"/>
    <property type="project" value="TreeGrafter"/>
</dbReference>